<accession>C7ZMF2</accession>
<sequence>MPWVKDRGTQGEKKYACTESHAASDRSPQINATASPEAISDATQQPQVHPADGHGEDSPGSLLPQDSGTAKQAKQVGNAAAQDSSTHQHREAEPENQVPANTHSDNSTTDIEASRDPSSDGSDEDIPMREAEDSPTTTPLAGSTRQAAAADSRPDPLIKQEPEPEGYDPDALMTGVEQPTCGRQDLPEATAITPPQAHESEGGPKPVVANDQPAESPGPEDSTSRLASISTPVGDTATPLPITNPASRGASSHREDSASAQISTPSLSSITTLQDRTAQPPATLNPSSQDGDAHLNIQDRSHDTTPQGSDMTEDTSRATTPDTHLTSPGTSVPDSPPQSTLSEADMGERLVETLGRSIKRDDSMHKISVPNLPIDLDLIKAQ</sequence>
<dbReference type="EMBL" id="GG698951">
    <property type="protein sequence ID" value="EEU34819.1"/>
    <property type="molecule type" value="Genomic_DNA"/>
</dbReference>
<keyword evidence="3" id="KW-1185">Reference proteome</keyword>
<dbReference type="RefSeq" id="XP_003040532.1">
    <property type="nucleotide sequence ID" value="XM_003040486.1"/>
</dbReference>
<proteinExistence type="predicted"/>
<reference evidence="2 3" key="1">
    <citation type="journal article" date="2009" name="PLoS Genet.">
        <title>The genome of Nectria haematococca: contribution of supernumerary chromosomes to gene expansion.</title>
        <authorList>
            <person name="Coleman J.J."/>
            <person name="Rounsley S.D."/>
            <person name="Rodriguez-Carres M."/>
            <person name="Kuo A."/>
            <person name="Wasmann C.C."/>
            <person name="Grimwood J."/>
            <person name="Schmutz J."/>
            <person name="Taga M."/>
            <person name="White G.J."/>
            <person name="Zhou S."/>
            <person name="Schwartz D.C."/>
            <person name="Freitag M."/>
            <person name="Ma L.J."/>
            <person name="Danchin E.G."/>
            <person name="Henrissat B."/>
            <person name="Coutinho P.M."/>
            <person name="Nelson D.R."/>
            <person name="Straney D."/>
            <person name="Napoli C.A."/>
            <person name="Barker B.M."/>
            <person name="Gribskov M."/>
            <person name="Rep M."/>
            <person name="Kroken S."/>
            <person name="Molnar I."/>
            <person name="Rensing C."/>
            <person name="Kennell J.C."/>
            <person name="Zamora J."/>
            <person name="Farman M.L."/>
            <person name="Selker E.U."/>
            <person name="Salamov A."/>
            <person name="Shapiro H."/>
            <person name="Pangilinan J."/>
            <person name="Lindquist E."/>
            <person name="Lamers C."/>
            <person name="Grigoriev I.V."/>
            <person name="Geiser D.M."/>
            <person name="Covert S.F."/>
            <person name="Temporini E."/>
            <person name="Vanetten H.D."/>
        </authorList>
    </citation>
    <scope>NUCLEOTIDE SEQUENCE [LARGE SCALE GENOMIC DNA]</scope>
    <source>
        <strain evidence="3">ATCC MYA-4622 / CBS 123669 / FGSC 9596 / NRRL 45880 / 77-13-4</strain>
    </source>
</reference>
<dbReference type="HOGENOM" id="CLU_723794_0_0_1"/>
<protein>
    <submittedName>
        <fullName evidence="2">Uncharacterized protein</fullName>
    </submittedName>
</protein>
<dbReference type="AlphaFoldDB" id="C7ZMF2"/>
<dbReference type="OrthoDB" id="5106772at2759"/>
<evidence type="ECO:0000313" key="3">
    <source>
        <dbReference type="Proteomes" id="UP000005206"/>
    </source>
</evidence>
<organism evidence="2 3">
    <name type="scientific">Fusarium vanettenii (strain ATCC MYA-4622 / CBS 123669 / FGSC 9596 / NRRL 45880 / 77-13-4)</name>
    <name type="common">Fusarium solani subsp. pisi</name>
    <dbReference type="NCBI Taxonomy" id="660122"/>
    <lineage>
        <taxon>Eukaryota</taxon>
        <taxon>Fungi</taxon>
        <taxon>Dikarya</taxon>
        <taxon>Ascomycota</taxon>
        <taxon>Pezizomycotina</taxon>
        <taxon>Sordariomycetes</taxon>
        <taxon>Hypocreomycetidae</taxon>
        <taxon>Hypocreales</taxon>
        <taxon>Nectriaceae</taxon>
        <taxon>Fusarium</taxon>
        <taxon>Fusarium solani species complex</taxon>
        <taxon>Fusarium vanettenii</taxon>
    </lineage>
</organism>
<gene>
    <name evidence="2" type="ORF">NECHADRAFT_88436</name>
</gene>
<dbReference type="Proteomes" id="UP000005206">
    <property type="component" value="Chromosome 14"/>
</dbReference>
<feature type="compositionally biased region" description="Basic and acidic residues" evidence="1">
    <location>
        <begin position="291"/>
        <end position="303"/>
    </location>
</feature>
<feature type="compositionally biased region" description="Polar residues" evidence="1">
    <location>
        <begin position="134"/>
        <end position="146"/>
    </location>
</feature>
<feature type="compositionally biased region" description="Low complexity" evidence="1">
    <location>
        <begin position="262"/>
        <end position="273"/>
    </location>
</feature>
<dbReference type="GeneID" id="9678953"/>
<feature type="compositionally biased region" description="Polar residues" evidence="1">
    <location>
        <begin position="317"/>
        <end position="342"/>
    </location>
</feature>
<dbReference type="STRING" id="660122.C7ZMF2"/>
<dbReference type="InParanoid" id="C7ZMF2"/>
<dbReference type="VEuPathDB" id="FungiDB:NECHADRAFT_88436"/>
<dbReference type="KEGG" id="nhe:NECHADRAFT_88436"/>
<feature type="region of interest" description="Disordered" evidence="1">
    <location>
        <begin position="1"/>
        <end position="346"/>
    </location>
</feature>
<feature type="compositionally biased region" description="Basic and acidic residues" evidence="1">
    <location>
        <begin position="152"/>
        <end position="162"/>
    </location>
</feature>
<evidence type="ECO:0000256" key="1">
    <source>
        <dbReference type="SAM" id="MobiDB-lite"/>
    </source>
</evidence>
<feature type="compositionally biased region" description="Basic and acidic residues" evidence="1">
    <location>
        <begin position="1"/>
        <end position="16"/>
    </location>
</feature>
<feature type="compositionally biased region" description="Polar residues" evidence="1">
    <location>
        <begin position="224"/>
        <end position="233"/>
    </location>
</feature>
<name>C7ZMF2_FUSV7</name>
<evidence type="ECO:0000313" key="2">
    <source>
        <dbReference type="EMBL" id="EEU34819.1"/>
    </source>
</evidence>
<feature type="compositionally biased region" description="Polar residues" evidence="1">
    <location>
        <begin position="274"/>
        <end position="290"/>
    </location>
</feature>
<feature type="compositionally biased region" description="Polar residues" evidence="1">
    <location>
        <begin position="98"/>
        <end position="111"/>
    </location>
</feature>
<dbReference type="OMA" id="ESAMQVE"/>